<proteinExistence type="inferred from homology"/>
<dbReference type="InterPro" id="IPR035647">
    <property type="entry name" value="EFG_III/V"/>
</dbReference>
<dbReference type="EMBL" id="QGLT01000003">
    <property type="protein sequence ID" value="PXZ00339.1"/>
    <property type="molecule type" value="Genomic_DNA"/>
</dbReference>
<feature type="domain" description="Impact N-terminal" evidence="2">
    <location>
        <begin position="21"/>
        <end position="121"/>
    </location>
</feature>
<dbReference type="SUPFAM" id="SSF54211">
    <property type="entry name" value="Ribosomal protein S5 domain 2-like"/>
    <property type="match status" value="1"/>
</dbReference>
<name>A0A318MW05_9PROT</name>
<gene>
    <name evidence="4" type="ORF">DK869_06850</name>
</gene>
<dbReference type="GO" id="GO:0006446">
    <property type="term" value="P:regulation of translational initiation"/>
    <property type="evidence" value="ECO:0007669"/>
    <property type="project" value="TreeGrafter"/>
</dbReference>
<dbReference type="Proteomes" id="UP000247565">
    <property type="component" value="Unassembled WGS sequence"/>
</dbReference>
<keyword evidence="5" id="KW-1185">Reference proteome</keyword>
<dbReference type="InterPro" id="IPR015269">
    <property type="entry name" value="UPF0029_Impact_C"/>
</dbReference>
<dbReference type="GO" id="GO:0005737">
    <property type="term" value="C:cytoplasm"/>
    <property type="evidence" value="ECO:0007669"/>
    <property type="project" value="TreeGrafter"/>
</dbReference>
<protein>
    <submittedName>
        <fullName evidence="4">Thymidylate synthase</fullName>
    </submittedName>
</protein>
<dbReference type="Gene3D" id="3.30.70.240">
    <property type="match status" value="1"/>
</dbReference>
<evidence type="ECO:0000256" key="1">
    <source>
        <dbReference type="ARBA" id="ARBA00007665"/>
    </source>
</evidence>
<dbReference type="PANTHER" id="PTHR16301">
    <property type="entry name" value="IMPACT-RELATED"/>
    <property type="match status" value="1"/>
</dbReference>
<dbReference type="InterPro" id="IPR036956">
    <property type="entry name" value="Impact_N_sf"/>
</dbReference>
<reference evidence="4 5" key="1">
    <citation type="submission" date="2018-05" db="EMBL/GenBank/DDBJ databases">
        <title>Reference genomes for bee gut microbiota database.</title>
        <authorList>
            <person name="Ellegaard K.M."/>
        </authorList>
    </citation>
    <scope>NUCLEOTIDE SEQUENCE [LARGE SCALE GENOMIC DNA]</scope>
    <source>
        <strain evidence="4 5">ESL0284</strain>
    </source>
</reference>
<dbReference type="RefSeq" id="WP_110439262.1">
    <property type="nucleotide sequence ID" value="NZ_CP033087.1"/>
</dbReference>
<dbReference type="OrthoDB" id="9813771at2"/>
<organism evidence="4 5">
    <name type="scientific">Commensalibacter melissae</name>
    <dbReference type="NCBI Taxonomy" id="2070537"/>
    <lineage>
        <taxon>Bacteria</taxon>
        <taxon>Pseudomonadati</taxon>
        <taxon>Pseudomonadota</taxon>
        <taxon>Alphaproteobacteria</taxon>
        <taxon>Acetobacterales</taxon>
        <taxon>Acetobacteraceae</taxon>
    </lineage>
</organism>
<dbReference type="InterPro" id="IPR020568">
    <property type="entry name" value="Ribosomal_Su5_D2-typ_SF"/>
</dbReference>
<dbReference type="AlphaFoldDB" id="A0A318MW05"/>
<evidence type="ECO:0000313" key="4">
    <source>
        <dbReference type="EMBL" id="PXZ00339.1"/>
    </source>
</evidence>
<accession>A0A318MW05</accession>
<evidence type="ECO:0000259" key="2">
    <source>
        <dbReference type="Pfam" id="PF01205"/>
    </source>
</evidence>
<evidence type="ECO:0000313" key="5">
    <source>
        <dbReference type="Proteomes" id="UP000247565"/>
    </source>
</evidence>
<dbReference type="InterPro" id="IPR023582">
    <property type="entry name" value="Impact"/>
</dbReference>
<feature type="domain" description="UPF0029" evidence="3">
    <location>
        <begin position="137"/>
        <end position="193"/>
    </location>
</feature>
<dbReference type="Pfam" id="PF01205">
    <property type="entry name" value="Impact_N"/>
    <property type="match status" value="1"/>
</dbReference>
<comment type="caution">
    <text evidence="4">The sequence shown here is derived from an EMBL/GenBank/DDBJ whole genome shotgun (WGS) entry which is preliminary data.</text>
</comment>
<dbReference type="Pfam" id="PF09186">
    <property type="entry name" value="DUF1949"/>
    <property type="match status" value="1"/>
</dbReference>
<dbReference type="InterPro" id="IPR001498">
    <property type="entry name" value="Impact_N"/>
</dbReference>
<dbReference type="GeneID" id="83702018"/>
<comment type="similarity">
    <text evidence="1">Belongs to the IMPACT family.</text>
</comment>
<sequence>MIANNLIYTLTAPYQFQQEIRKSIFLAHAVPVYTEMQVGEWLQRLKIPEATHNCWAYRIGQNYKSNDDGEPSGTAGRPILQVIERQNFDCTLVIVIRWFGGIKLGAGGLIRAYSGTAAECLRQSSSKLYIPKKEIIIVCSFSDYALVKARIGEYQAEIAMENFESMDVECHLVVPEEQYLALKQRLLDLTRGQILIEDII</sequence>
<dbReference type="GO" id="GO:0017111">
    <property type="term" value="F:ribonucleoside triphosphate phosphatase activity"/>
    <property type="evidence" value="ECO:0007669"/>
    <property type="project" value="UniProtKB-ARBA"/>
</dbReference>
<dbReference type="GO" id="GO:0032561">
    <property type="term" value="F:guanyl ribonucleotide binding"/>
    <property type="evidence" value="ECO:0007669"/>
    <property type="project" value="UniProtKB-ARBA"/>
</dbReference>
<dbReference type="SUPFAM" id="SSF54980">
    <property type="entry name" value="EF-G C-terminal domain-like"/>
    <property type="match status" value="1"/>
</dbReference>
<evidence type="ECO:0000259" key="3">
    <source>
        <dbReference type="Pfam" id="PF09186"/>
    </source>
</evidence>
<dbReference type="PANTHER" id="PTHR16301:SF20">
    <property type="entry name" value="IMPACT FAMILY MEMBER YIGZ"/>
    <property type="match status" value="1"/>
</dbReference>
<dbReference type="Gene3D" id="3.30.230.30">
    <property type="entry name" value="Impact, N-terminal domain"/>
    <property type="match status" value="1"/>
</dbReference>